<evidence type="ECO:0000256" key="1">
    <source>
        <dbReference type="ARBA" id="ARBA00023054"/>
    </source>
</evidence>
<dbReference type="VEuPathDB" id="TrichDB:TVAGG3_0060220"/>
<dbReference type="Gene3D" id="1.20.1060.20">
    <property type="match status" value="1"/>
</dbReference>
<dbReference type="InterPro" id="IPR024704">
    <property type="entry name" value="SMC"/>
</dbReference>
<evidence type="ECO:0000313" key="6">
    <source>
        <dbReference type="Proteomes" id="UP000001542"/>
    </source>
</evidence>
<organism evidence="5 6">
    <name type="scientific">Trichomonas vaginalis (strain ATCC PRA-98 / G3)</name>
    <dbReference type="NCBI Taxonomy" id="412133"/>
    <lineage>
        <taxon>Eukaryota</taxon>
        <taxon>Metamonada</taxon>
        <taxon>Parabasalia</taxon>
        <taxon>Trichomonadida</taxon>
        <taxon>Trichomonadidae</taxon>
        <taxon>Trichomonas</taxon>
    </lineage>
</organism>
<feature type="domain" description="SMC hinge" evidence="4">
    <location>
        <begin position="488"/>
        <end position="597"/>
    </location>
</feature>
<evidence type="ECO:0000256" key="2">
    <source>
        <dbReference type="SAM" id="Coils"/>
    </source>
</evidence>
<dbReference type="OMA" id="NLRCEDR"/>
<dbReference type="InParanoid" id="A2EIA2"/>
<dbReference type="RefSeq" id="XP_001319807.1">
    <property type="nucleotide sequence ID" value="XM_001319772.1"/>
</dbReference>
<dbReference type="Pfam" id="PF06470">
    <property type="entry name" value="SMC_hinge"/>
    <property type="match status" value="1"/>
</dbReference>
<dbReference type="Proteomes" id="UP000001542">
    <property type="component" value="Unassembled WGS sequence"/>
</dbReference>
<dbReference type="Pfam" id="PF02463">
    <property type="entry name" value="SMC_N"/>
    <property type="match status" value="1"/>
</dbReference>
<dbReference type="eggNOG" id="KOG0964">
    <property type="taxonomic scope" value="Eukaryota"/>
</dbReference>
<feature type="coiled-coil region" evidence="2">
    <location>
        <begin position="912"/>
        <end position="949"/>
    </location>
</feature>
<dbReference type="InterPro" id="IPR036277">
    <property type="entry name" value="SMC_hinge_sf"/>
</dbReference>
<evidence type="ECO:0000259" key="4">
    <source>
        <dbReference type="Pfam" id="PF06470"/>
    </source>
</evidence>
<dbReference type="OrthoDB" id="431497at2759"/>
<feature type="coiled-coil region" evidence="2">
    <location>
        <begin position="634"/>
        <end position="806"/>
    </location>
</feature>
<evidence type="ECO:0000313" key="5">
    <source>
        <dbReference type="EMBL" id="EAY07584.1"/>
    </source>
</evidence>
<feature type="coiled-coil region" evidence="2">
    <location>
        <begin position="186"/>
        <end position="364"/>
    </location>
</feature>
<name>A2EIA2_TRIV3</name>
<sequence length="1095" mass="128228">MFIKRVTITGFKSYGKTTTFDDLSKGLNTIIGFNGSGKSNLYKAIEFVLLDEYAKLTPTERLAVLHEGAESKAKKATIEVVFDNTARKIPINENEVVFKRVVEEDKDEFYVNEKKKSRTDIHNLLESSGFNPQNGYYIVRQGKVNQLATMRDSERYDLICDIAGTKFYDEQKKESLTLLDKTKGQISQIDDSLKFIKERIDQLEQEKVTLENFESLQNDRKSIEFILQRRKEEKEKKEQEEYIKELDELMTKLMELQSQNKQNKEEIEQSKANFEDITKKLNEQYKEKAKQEDFKLDISKKLIKEENNLDIAKNQLKQAEDSKERLQKKIEEIDNEIDTKNQRISELSKKINEINNEIASNEANSADFDPQEAEKEIKTLENSLIENNFSDFDLKSEIEEQKQKIINEKEEIKKINDETSQISEEMNTQNMNLIKTEDKIAEINSDIRILKEKIQNVTMKLNNKIPYNISVSINRINDEMNNEFSLFCDLIKVKDKKYEKVIETVLGCHLFDVIVANDELSDKLQGIVNSNDEGKITVFPLENLTFPQKSDNYLKSDNLPNTSNFIRLMDMIDIDDEKMKKLCETVFGGIFFVDEIDMNDKNVVDNDGLFIDKNGIVVLQDENYFGVFDLISQKKELENQLEVKNEFLVTFEEEKSQIQNSVDNLQEKMSELSKEKNQMISRMKDDENHLTSLDQQLTSLRKKSDTVNQINNDIKSKIENLRTKIENSKRDSRKKSVKKISEQKLGEMKEKVNKMSEEKENLMNDIHYKLEMIRNQIKEDVSNLKIDSYENEIEKEEQNYKKHLRENEYFSQRIETISHQIQSLEEKSNEIESFLFSLQEKNENNEKDIDFIQKKINIIQKSIKPISSKHENAKIDEKFVNLTDRELNEKMRFVKKEMSGIKYVNYSAKEDFDEFSDRQTKLMEEREKLNENEEKINEMISRLDKDRDKTLNETFESVSKHFNEYLSIITNLDVKLNLNNESKEVSLLIENVENVSQLSGGQKSIVAICLVFSMQEIFGAPFYIFDEFDSALDIEHRANLCKLIKKLSESSQYIVTTFKSDILDYSNRLFQLSFSNNMSQVRAINNEEAHQIINS</sequence>
<dbReference type="Gene3D" id="3.40.50.300">
    <property type="entry name" value="P-loop containing nucleotide triphosphate hydrolases"/>
    <property type="match status" value="2"/>
</dbReference>
<accession>A2EIA2</accession>
<dbReference type="PIRSF" id="PIRSF005719">
    <property type="entry name" value="SMC"/>
    <property type="match status" value="1"/>
</dbReference>
<dbReference type="VEuPathDB" id="TrichDB:TVAG_333960"/>
<reference evidence="5" key="2">
    <citation type="journal article" date="2007" name="Science">
        <title>Draft genome sequence of the sexually transmitted pathogen Trichomonas vaginalis.</title>
        <authorList>
            <person name="Carlton J.M."/>
            <person name="Hirt R.P."/>
            <person name="Silva J.C."/>
            <person name="Delcher A.L."/>
            <person name="Schatz M."/>
            <person name="Zhao Q."/>
            <person name="Wortman J.R."/>
            <person name="Bidwell S.L."/>
            <person name="Alsmark U.C.M."/>
            <person name="Besteiro S."/>
            <person name="Sicheritz-Ponten T."/>
            <person name="Noel C.J."/>
            <person name="Dacks J.B."/>
            <person name="Foster P.G."/>
            <person name="Simillion C."/>
            <person name="Van de Peer Y."/>
            <person name="Miranda-Saavedra D."/>
            <person name="Barton G.J."/>
            <person name="Westrop G.D."/>
            <person name="Mueller S."/>
            <person name="Dessi D."/>
            <person name="Fiori P.L."/>
            <person name="Ren Q."/>
            <person name="Paulsen I."/>
            <person name="Zhang H."/>
            <person name="Bastida-Corcuera F.D."/>
            <person name="Simoes-Barbosa A."/>
            <person name="Brown M.T."/>
            <person name="Hayes R.D."/>
            <person name="Mukherjee M."/>
            <person name="Okumura C.Y."/>
            <person name="Schneider R."/>
            <person name="Smith A.J."/>
            <person name="Vanacova S."/>
            <person name="Villalvazo M."/>
            <person name="Haas B.J."/>
            <person name="Pertea M."/>
            <person name="Feldblyum T.V."/>
            <person name="Utterback T.R."/>
            <person name="Shu C.L."/>
            <person name="Osoegawa K."/>
            <person name="de Jong P.J."/>
            <person name="Hrdy I."/>
            <person name="Horvathova L."/>
            <person name="Zubacova Z."/>
            <person name="Dolezal P."/>
            <person name="Malik S.B."/>
            <person name="Logsdon J.M. Jr."/>
            <person name="Henze K."/>
            <person name="Gupta A."/>
            <person name="Wang C.C."/>
            <person name="Dunne R.L."/>
            <person name="Upcroft J.A."/>
            <person name="Upcroft P."/>
            <person name="White O."/>
            <person name="Salzberg S.L."/>
            <person name="Tang P."/>
            <person name="Chiu C.-H."/>
            <person name="Lee Y.-S."/>
            <person name="Embley T.M."/>
            <person name="Coombs G.H."/>
            <person name="Mottram J.C."/>
            <person name="Tachezy J."/>
            <person name="Fraser-Liggett C.M."/>
            <person name="Johnson P.J."/>
        </authorList>
    </citation>
    <scope>NUCLEOTIDE SEQUENCE [LARGE SCALE GENOMIC DNA]</scope>
    <source>
        <strain evidence="5">G3</strain>
    </source>
</reference>
<reference evidence="5" key="1">
    <citation type="submission" date="2006-10" db="EMBL/GenBank/DDBJ databases">
        <authorList>
            <person name="Amadeo P."/>
            <person name="Zhao Q."/>
            <person name="Wortman J."/>
            <person name="Fraser-Liggett C."/>
            <person name="Carlton J."/>
        </authorList>
    </citation>
    <scope>NUCLEOTIDE SEQUENCE</scope>
    <source>
        <strain evidence="5">G3</strain>
    </source>
</reference>
<feature type="coiled-coil region" evidence="2">
    <location>
        <begin position="395"/>
        <end position="460"/>
    </location>
</feature>
<dbReference type="InterPro" id="IPR003395">
    <property type="entry name" value="RecF/RecN/SMC_N"/>
</dbReference>
<keyword evidence="6" id="KW-1185">Reference proteome</keyword>
<dbReference type="InterPro" id="IPR027417">
    <property type="entry name" value="P-loop_NTPase"/>
</dbReference>
<dbReference type="AlphaFoldDB" id="A2EIA2"/>
<protein>
    <submittedName>
        <fullName evidence="5">SMC family, C-terminal domain containing protein</fullName>
    </submittedName>
</protein>
<keyword evidence="1 2" id="KW-0175">Coiled coil</keyword>
<dbReference type="KEGG" id="tva:4765478"/>
<proteinExistence type="predicted"/>
<dbReference type="GO" id="GO:0016887">
    <property type="term" value="F:ATP hydrolysis activity"/>
    <property type="evidence" value="ECO:0007669"/>
    <property type="project" value="InterPro"/>
</dbReference>
<evidence type="ECO:0000259" key="3">
    <source>
        <dbReference type="Pfam" id="PF02463"/>
    </source>
</evidence>
<dbReference type="Gene3D" id="3.30.70.1620">
    <property type="match status" value="1"/>
</dbReference>
<feature type="domain" description="RecF/RecN/SMC N-terminal" evidence="3">
    <location>
        <begin position="2"/>
        <end position="1077"/>
    </location>
</feature>
<dbReference type="SUPFAM" id="SSF52540">
    <property type="entry name" value="P-loop containing nucleoside triphosphate hydrolases"/>
    <property type="match status" value="1"/>
</dbReference>
<dbReference type="GO" id="GO:0005524">
    <property type="term" value="F:ATP binding"/>
    <property type="evidence" value="ECO:0007669"/>
    <property type="project" value="InterPro"/>
</dbReference>
<dbReference type="PANTHER" id="PTHR43977">
    <property type="entry name" value="STRUCTURAL MAINTENANCE OF CHROMOSOMES PROTEIN 3"/>
    <property type="match status" value="1"/>
</dbReference>
<gene>
    <name evidence="5" type="ORF">TVAG_333960</name>
</gene>
<dbReference type="STRING" id="5722.A2EIA2"/>
<dbReference type="InterPro" id="IPR010935">
    <property type="entry name" value="SMC_hinge"/>
</dbReference>
<dbReference type="GO" id="GO:0030892">
    <property type="term" value="C:mitotic cohesin complex"/>
    <property type="evidence" value="ECO:0000318"/>
    <property type="project" value="GO_Central"/>
</dbReference>
<dbReference type="GO" id="GO:0007064">
    <property type="term" value="P:mitotic sister chromatid cohesion"/>
    <property type="evidence" value="ECO:0000318"/>
    <property type="project" value="GO_Central"/>
</dbReference>
<dbReference type="EMBL" id="DS113396">
    <property type="protein sequence ID" value="EAY07584.1"/>
    <property type="molecule type" value="Genomic_DNA"/>
</dbReference>
<dbReference type="SUPFAM" id="SSF75553">
    <property type="entry name" value="Smc hinge domain"/>
    <property type="match status" value="1"/>
</dbReference>
<dbReference type="GO" id="GO:0003690">
    <property type="term" value="F:double-stranded DNA binding"/>
    <property type="evidence" value="ECO:0000318"/>
    <property type="project" value="GO_Central"/>
</dbReference>